<evidence type="ECO:0000313" key="11">
    <source>
        <dbReference type="EMBL" id="SDY49908.1"/>
    </source>
</evidence>
<dbReference type="Pfam" id="PF00730">
    <property type="entry name" value="HhH-GPD"/>
    <property type="match status" value="1"/>
</dbReference>
<evidence type="ECO:0000256" key="4">
    <source>
        <dbReference type="ARBA" id="ARBA00022801"/>
    </source>
</evidence>
<comment type="similarity">
    <text evidence="1">Belongs to the type-1 OGG1 family.</text>
</comment>
<dbReference type="InterPro" id="IPR011257">
    <property type="entry name" value="DNA_glycosylase"/>
</dbReference>
<keyword evidence="6 11" id="KW-0456">Lyase</keyword>
<dbReference type="RefSeq" id="WP_093311247.1">
    <property type="nucleotide sequence ID" value="NZ_FNPV01000002.1"/>
</dbReference>
<reference evidence="11 12" key="1">
    <citation type="submission" date="2016-10" db="EMBL/GenBank/DDBJ databases">
        <authorList>
            <person name="de Groot N.N."/>
        </authorList>
    </citation>
    <scope>NUCLEOTIDE SEQUENCE [LARGE SCALE GENOMIC DNA]</scope>
    <source>
        <strain evidence="11 12">APO</strain>
    </source>
</reference>
<keyword evidence="3" id="KW-0227">DNA damage</keyword>
<dbReference type="SUPFAM" id="SSF55945">
    <property type="entry name" value="TATA-box binding protein-like"/>
    <property type="match status" value="1"/>
</dbReference>
<evidence type="ECO:0000256" key="8">
    <source>
        <dbReference type="ARBA" id="ARBA00023295"/>
    </source>
</evidence>
<evidence type="ECO:0000256" key="6">
    <source>
        <dbReference type="ARBA" id="ARBA00023239"/>
    </source>
</evidence>
<sequence length="299" mass="34334">MQNNPIVEVNKNGLILNAKGFDPYKSFECGQCFRWQRQPDGSYTGVVSSRVLNVRSENQKILLKGTSLSEFQSFWAHYFDLYTNYDAIQKRLIHKAPWIKTAISSGNGIHVFHQDLWEIFISFIISSNNNISRISQIIESISQLFGEKLASSLPGQWFSFPKPASLKQLTEKDWRELNVGYRAPYLVSAVASWHLFYQEVNEILHLKGKDSTLTTSRSLQKIPGIGPKVASCIQLFGTPQRDVFPIDVWVRRAMMHFYNPSGKQSDLQLQKDALHLFGDDAGFAQQYLFFHARSYFTKH</sequence>
<dbReference type="OrthoDB" id="9798522at2"/>
<dbReference type="GO" id="GO:0006289">
    <property type="term" value="P:nucleotide-excision repair"/>
    <property type="evidence" value="ECO:0007669"/>
    <property type="project" value="InterPro"/>
</dbReference>
<dbReference type="SUPFAM" id="SSF48150">
    <property type="entry name" value="DNA-glycosylase"/>
    <property type="match status" value="1"/>
</dbReference>
<dbReference type="STRING" id="159292.SAMN05192546_102311"/>
<dbReference type="InterPro" id="IPR023170">
    <property type="entry name" value="HhH_base_excis_C"/>
</dbReference>
<keyword evidence="5" id="KW-0234">DNA repair</keyword>
<dbReference type="GO" id="GO:0140078">
    <property type="term" value="F:class I DNA-(apurinic or apyrimidinic site) endonuclease activity"/>
    <property type="evidence" value="ECO:0007669"/>
    <property type="project" value="UniProtKB-EC"/>
</dbReference>
<evidence type="ECO:0000256" key="5">
    <source>
        <dbReference type="ARBA" id="ARBA00023204"/>
    </source>
</evidence>
<evidence type="ECO:0000313" key="12">
    <source>
        <dbReference type="Proteomes" id="UP000199230"/>
    </source>
</evidence>
<keyword evidence="4" id="KW-0378">Hydrolase</keyword>
<dbReference type="Pfam" id="PF07934">
    <property type="entry name" value="OGG_N"/>
    <property type="match status" value="1"/>
</dbReference>
<evidence type="ECO:0000256" key="7">
    <source>
        <dbReference type="ARBA" id="ARBA00023268"/>
    </source>
</evidence>
<dbReference type="Proteomes" id="UP000199230">
    <property type="component" value="Unassembled WGS sequence"/>
</dbReference>
<evidence type="ECO:0000256" key="3">
    <source>
        <dbReference type="ARBA" id="ARBA00022763"/>
    </source>
</evidence>
<proteinExistence type="inferred from homology"/>
<feature type="domain" description="HhH-GPD" evidence="10">
    <location>
        <begin position="125"/>
        <end position="293"/>
    </location>
</feature>
<dbReference type="AlphaFoldDB" id="A0A1H3KE80"/>
<evidence type="ECO:0000259" key="10">
    <source>
        <dbReference type="SMART" id="SM00478"/>
    </source>
</evidence>
<keyword evidence="8" id="KW-0326">Glycosidase</keyword>
<evidence type="ECO:0000256" key="2">
    <source>
        <dbReference type="ARBA" id="ARBA00012720"/>
    </source>
</evidence>
<keyword evidence="7" id="KW-0511">Multifunctional enzyme</keyword>
<dbReference type="InterPro" id="IPR003265">
    <property type="entry name" value="HhH-GPD_domain"/>
</dbReference>
<evidence type="ECO:0000256" key="1">
    <source>
        <dbReference type="ARBA" id="ARBA00010679"/>
    </source>
</evidence>
<accession>A0A1H3KE80</accession>
<dbReference type="Gene3D" id="1.10.1670.10">
    <property type="entry name" value="Helix-hairpin-Helix base-excision DNA repair enzymes (C-terminal)"/>
    <property type="match status" value="1"/>
</dbReference>
<dbReference type="Gene3D" id="3.30.310.260">
    <property type="match status" value="1"/>
</dbReference>
<dbReference type="PANTHER" id="PTHR10242">
    <property type="entry name" value="8-OXOGUANINE DNA GLYCOSYLASE"/>
    <property type="match status" value="1"/>
</dbReference>
<dbReference type="InterPro" id="IPR052054">
    <property type="entry name" value="Oxidative_DNA_repair_enzyme"/>
</dbReference>
<evidence type="ECO:0000256" key="9">
    <source>
        <dbReference type="ARBA" id="ARBA00044632"/>
    </source>
</evidence>
<dbReference type="GO" id="GO:0003684">
    <property type="term" value="F:damaged DNA binding"/>
    <property type="evidence" value="ECO:0007669"/>
    <property type="project" value="InterPro"/>
</dbReference>
<comment type="catalytic activity">
    <reaction evidence="9">
        <text>2'-deoxyribonucleotide-(2'-deoxyribose 5'-phosphate)-2'-deoxyribonucleotide-DNA = a 3'-end 2'-deoxyribonucleotide-(2,3-dehydro-2,3-deoxyribose 5'-phosphate)-DNA + a 5'-end 5'-phospho-2'-deoxyribonucleoside-DNA + H(+)</text>
        <dbReference type="Rhea" id="RHEA:66592"/>
        <dbReference type="Rhea" id="RHEA-COMP:13180"/>
        <dbReference type="Rhea" id="RHEA-COMP:16897"/>
        <dbReference type="Rhea" id="RHEA-COMP:17067"/>
        <dbReference type="ChEBI" id="CHEBI:15378"/>
        <dbReference type="ChEBI" id="CHEBI:136412"/>
        <dbReference type="ChEBI" id="CHEBI:157695"/>
        <dbReference type="ChEBI" id="CHEBI:167181"/>
        <dbReference type="EC" id="4.2.99.18"/>
    </reaction>
</comment>
<dbReference type="GO" id="GO:0006284">
    <property type="term" value="P:base-excision repair"/>
    <property type="evidence" value="ECO:0007669"/>
    <property type="project" value="InterPro"/>
</dbReference>
<organism evidence="11 12">
    <name type="scientific">Tindallia californiensis</name>
    <dbReference type="NCBI Taxonomy" id="159292"/>
    <lineage>
        <taxon>Bacteria</taxon>
        <taxon>Bacillati</taxon>
        <taxon>Bacillota</taxon>
        <taxon>Clostridia</taxon>
        <taxon>Peptostreptococcales</taxon>
        <taxon>Tindalliaceae</taxon>
        <taxon>Tindallia</taxon>
    </lineage>
</organism>
<dbReference type="Gene3D" id="1.10.340.30">
    <property type="entry name" value="Hypothetical protein, domain 2"/>
    <property type="match status" value="1"/>
</dbReference>
<name>A0A1H3KE80_9FIRM</name>
<dbReference type="InterPro" id="IPR012904">
    <property type="entry name" value="OGG_N"/>
</dbReference>
<keyword evidence="12" id="KW-1185">Reference proteome</keyword>
<dbReference type="EMBL" id="FNPV01000002">
    <property type="protein sequence ID" value="SDY49908.1"/>
    <property type="molecule type" value="Genomic_DNA"/>
</dbReference>
<protein>
    <recommendedName>
        <fullName evidence="2">DNA-(apurinic or apyrimidinic site) lyase</fullName>
        <ecNumber evidence="2">4.2.99.18</ecNumber>
    </recommendedName>
</protein>
<dbReference type="GO" id="GO:0008534">
    <property type="term" value="F:oxidized purine nucleobase lesion DNA N-glycosylase activity"/>
    <property type="evidence" value="ECO:0007669"/>
    <property type="project" value="InterPro"/>
</dbReference>
<dbReference type="SMART" id="SM00478">
    <property type="entry name" value="ENDO3c"/>
    <property type="match status" value="1"/>
</dbReference>
<dbReference type="PANTHER" id="PTHR10242:SF2">
    <property type="entry name" value="N-GLYCOSYLASE_DNA LYASE"/>
    <property type="match status" value="1"/>
</dbReference>
<gene>
    <name evidence="11" type="ORF">SAMN05192546_102311</name>
</gene>
<dbReference type="CDD" id="cd00056">
    <property type="entry name" value="ENDO3c"/>
    <property type="match status" value="1"/>
</dbReference>
<dbReference type="EC" id="4.2.99.18" evidence="2"/>